<dbReference type="EMBL" id="BPLF01000004">
    <property type="protein sequence ID" value="GIX65203.1"/>
    <property type="molecule type" value="Genomic_DNA"/>
</dbReference>
<feature type="transmembrane region" description="Helical" evidence="2">
    <location>
        <begin position="120"/>
        <end position="142"/>
    </location>
</feature>
<feature type="region of interest" description="Disordered" evidence="1">
    <location>
        <begin position="1"/>
        <end position="23"/>
    </location>
</feature>
<dbReference type="RefSeq" id="XP_067717272.1">
    <property type="nucleotide sequence ID" value="XM_067861171.1"/>
</dbReference>
<keyword evidence="4" id="KW-1185">Reference proteome</keyword>
<sequence length="447" mass="48344">MELSGEQAKNRQVTPQESKEGPEVVVEAFQDASESEVARKVSLSAEPTSQLTTTSAVDAELKGMTNNNVETVRRGSNRSNEGRGSSSGSEVSRRTENEETLFCSPFREGMDPVQYRLRMFAILGLFPFIWIGWVAGLIYGAVKRGTKPIHKKLMRLLAILAFLGLVIIGIVVGVVVGQRRRNALDGVVTQKNCPPLQIDSMRYASSNSEKPILFMLYDADSSWSTNPLFKETSQKGHDTYVARVKSDEGSNKVEGNDRFGLRNINAIVDCLKVPTKNLTLVAMVRKEEAELFSSGYEEGTFKNVFVISAEEPGSENPKAKAGVQSTASTAPGSASSNTAYDLDDGATVASVIGLGSASVECGGRKYGTPMVVVIDGAARHVPRTYASEAISKFLYPQNVETKKLDLSTKASTTKMLTSVGAALKAMWELEEESAKGDSLVLCSKVIQ</sequence>
<feature type="compositionally biased region" description="Low complexity" evidence="1">
    <location>
        <begin position="325"/>
        <end position="338"/>
    </location>
</feature>
<proteinExistence type="predicted"/>
<dbReference type="Proteomes" id="UP001497744">
    <property type="component" value="Unassembled WGS sequence"/>
</dbReference>
<evidence type="ECO:0000256" key="1">
    <source>
        <dbReference type="SAM" id="MobiDB-lite"/>
    </source>
</evidence>
<evidence type="ECO:0000313" key="4">
    <source>
        <dbReference type="Proteomes" id="UP001497744"/>
    </source>
</evidence>
<feature type="region of interest" description="Disordered" evidence="1">
    <location>
        <begin position="62"/>
        <end position="96"/>
    </location>
</feature>
<evidence type="ECO:0000256" key="2">
    <source>
        <dbReference type="SAM" id="Phobius"/>
    </source>
</evidence>
<name>A0AAV4LYG3_BABCB</name>
<accession>A0AAV4LYG3</accession>
<evidence type="ECO:0000313" key="3">
    <source>
        <dbReference type="EMBL" id="GIX65203.1"/>
    </source>
</evidence>
<feature type="transmembrane region" description="Helical" evidence="2">
    <location>
        <begin position="154"/>
        <end position="176"/>
    </location>
</feature>
<dbReference type="AlphaFoldDB" id="A0AAV4LYG3"/>
<gene>
    <name evidence="3" type="ORF">BcabD6B2_46380</name>
</gene>
<feature type="compositionally biased region" description="Low complexity" evidence="1">
    <location>
        <begin position="77"/>
        <end position="90"/>
    </location>
</feature>
<keyword evidence="2" id="KW-1133">Transmembrane helix</keyword>
<dbReference type="GO" id="GO:0016874">
    <property type="term" value="F:ligase activity"/>
    <property type="evidence" value="ECO:0007669"/>
    <property type="project" value="UniProtKB-KW"/>
</dbReference>
<organism evidence="3 4">
    <name type="scientific">Babesia caballi</name>
    <dbReference type="NCBI Taxonomy" id="5871"/>
    <lineage>
        <taxon>Eukaryota</taxon>
        <taxon>Sar</taxon>
        <taxon>Alveolata</taxon>
        <taxon>Apicomplexa</taxon>
        <taxon>Aconoidasida</taxon>
        <taxon>Piroplasmida</taxon>
        <taxon>Babesiidae</taxon>
        <taxon>Babesia</taxon>
    </lineage>
</organism>
<keyword evidence="2" id="KW-0472">Membrane</keyword>
<feature type="region of interest" description="Disordered" evidence="1">
    <location>
        <begin position="312"/>
        <end position="338"/>
    </location>
</feature>
<protein>
    <submittedName>
        <fullName evidence="3">Coenzyme F420-0:L-glutamate ligase</fullName>
    </submittedName>
</protein>
<comment type="caution">
    <text evidence="3">The sequence shown here is derived from an EMBL/GenBank/DDBJ whole genome shotgun (WGS) entry which is preliminary data.</text>
</comment>
<reference evidence="3 4" key="1">
    <citation type="submission" date="2021-06" db="EMBL/GenBank/DDBJ databases">
        <title>Genome sequence of Babesia caballi.</title>
        <authorList>
            <person name="Yamagishi J."/>
            <person name="Kidaka T."/>
            <person name="Ochi A."/>
        </authorList>
    </citation>
    <scope>NUCLEOTIDE SEQUENCE [LARGE SCALE GENOMIC DNA]</scope>
    <source>
        <strain evidence="3">USDA-D6B2</strain>
    </source>
</reference>
<dbReference type="GeneID" id="94196684"/>
<keyword evidence="3" id="KW-0436">Ligase</keyword>
<keyword evidence="2" id="KW-0812">Transmembrane</keyword>